<dbReference type="PANTHER" id="PTHR43479">
    <property type="entry name" value="ACREF/ENVCD OPERON REPRESSOR-RELATED"/>
    <property type="match status" value="1"/>
</dbReference>
<dbReference type="PANTHER" id="PTHR43479:SF11">
    <property type="entry name" value="ACREF_ENVCD OPERON REPRESSOR-RELATED"/>
    <property type="match status" value="1"/>
</dbReference>
<name>A0A1M5BM88_9BACL</name>
<dbReference type="InterPro" id="IPR050624">
    <property type="entry name" value="HTH-type_Tx_Regulator"/>
</dbReference>
<evidence type="ECO:0000256" key="2">
    <source>
        <dbReference type="PROSITE-ProRule" id="PRU00335"/>
    </source>
</evidence>
<keyword evidence="1 2" id="KW-0238">DNA-binding</keyword>
<dbReference type="SUPFAM" id="SSF48498">
    <property type="entry name" value="Tetracyclin repressor-like, C-terminal domain"/>
    <property type="match status" value="1"/>
</dbReference>
<dbReference type="PRINTS" id="PR00455">
    <property type="entry name" value="HTHTETR"/>
</dbReference>
<evidence type="ECO:0000313" key="4">
    <source>
        <dbReference type="EMBL" id="SHF43516.1"/>
    </source>
</evidence>
<keyword evidence="5" id="KW-1185">Reference proteome</keyword>
<reference evidence="4 5" key="1">
    <citation type="submission" date="2016-11" db="EMBL/GenBank/DDBJ databases">
        <authorList>
            <person name="Jaros S."/>
            <person name="Januszkiewicz K."/>
            <person name="Wedrychowicz H."/>
        </authorList>
    </citation>
    <scope>NUCLEOTIDE SEQUENCE [LARGE SCALE GENOMIC DNA]</scope>
    <source>
        <strain evidence="4 5">DSM 44666</strain>
    </source>
</reference>
<organism evidence="4 5">
    <name type="scientific">Seinonella peptonophila</name>
    <dbReference type="NCBI Taxonomy" id="112248"/>
    <lineage>
        <taxon>Bacteria</taxon>
        <taxon>Bacillati</taxon>
        <taxon>Bacillota</taxon>
        <taxon>Bacilli</taxon>
        <taxon>Bacillales</taxon>
        <taxon>Thermoactinomycetaceae</taxon>
        <taxon>Seinonella</taxon>
    </lineage>
</organism>
<protein>
    <submittedName>
        <fullName evidence="4">Transcriptional regulator, TetR family</fullName>
    </submittedName>
</protein>
<feature type="DNA-binding region" description="H-T-H motif" evidence="2">
    <location>
        <begin position="30"/>
        <end position="49"/>
    </location>
</feature>
<evidence type="ECO:0000256" key="1">
    <source>
        <dbReference type="ARBA" id="ARBA00023125"/>
    </source>
</evidence>
<dbReference type="Pfam" id="PF00440">
    <property type="entry name" value="TetR_N"/>
    <property type="match status" value="1"/>
</dbReference>
<proteinExistence type="predicted"/>
<dbReference type="Gene3D" id="1.10.357.10">
    <property type="entry name" value="Tetracycline Repressor, domain 2"/>
    <property type="match status" value="1"/>
</dbReference>
<dbReference type="InterPro" id="IPR036271">
    <property type="entry name" value="Tet_transcr_reg_TetR-rel_C_sf"/>
</dbReference>
<sequence length="192" mass="22462">MQHSSKMNTSDQLMLTAIDLMSEKGYNGVSTKEIAEKAGFSEKTLFRHFGNKRNILATAFNRFHYGPEMDSIFFDQIKWNLKADLQLISATYQGNMDRNRKLIKISQKMETDEHNELKKLTHDYPRQLKKYLTQYFSEMIRQKKVIQTDPEIQARMFLVMNYGAFMHGLETSLPEKDFISESVQLFTRGLSP</sequence>
<dbReference type="InterPro" id="IPR001647">
    <property type="entry name" value="HTH_TetR"/>
</dbReference>
<feature type="domain" description="HTH tetR-type" evidence="3">
    <location>
        <begin position="7"/>
        <end position="67"/>
    </location>
</feature>
<dbReference type="Proteomes" id="UP000184476">
    <property type="component" value="Unassembled WGS sequence"/>
</dbReference>
<dbReference type="EMBL" id="FQVL01000026">
    <property type="protein sequence ID" value="SHF43516.1"/>
    <property type="molecule type" value="Genomic_DNA"/>
</dbReference>
<dbReference type="GO" id="GO:0003677">
    <property type="term" value="F:DNA binding"/>
    <property type="evidence" value="ECO:0007669"/>
    <property type="project" value="UniProtKB-UniRule"/>
</dbReference>
<dbReference type="STRING" id="112248.SAMN05444392_12617"/>
<accession>A0A1M5BM88</accession>
<dbReference type="SUPFAM" id="SSF46689">
    <property type="entry name" value="Homeodomain-like"/>
    <property type="match status" value="1"/>
</dbReference>
<evidence type="ECO:0000259" key="3">
    <source>
        <dbReference type="PROSITE" id="PS50977"/>
    </source>
</evidence>
<dbReference type="PROSITE" id="PS50977">
    <property type="entry name" value="HTH_TETR_2"/>
    <property type="match status" value="1"/>
</dbReference>
<dbReference type="AlphaFoldDB" id="A0A1M5BM88"/>
<gene>
    <name evidence="4" type="ORF">SAMN05444392_12617</name>
</gene>
<dbReference type="InterPro" id="IPR009057">
    <property type="entry name" value="Homeodomain-like_sf"/>
</dbReference>
<evidence type="ECO:0000313" key="5">
    <source>
        <dbReference type="Proteomes" id="UP000184476"/>
    </source>
</evidence>
<dbReference type="RefSeq" id="WP_245815730.1">
    <property type="nucleotide sequence ID" value="NZ_FQVL01000026.1"/>
</dbReference>